<evidence type="ECO:0000313" key="2">
    <source>
        <dbReference type="Proteomes" id="UP000272528"/>
    </source>
</evidence>
<dbReference type="Proteomes" id="UP000272528">
    <property type="component" value="Chromosome"/>
</dbReference>
<dbReference type="EMBL" id="CP034437">
    <property type="protein sequence ID" value="AZN38665.1"/>
    <property type="molecule type" value="Genomic_DNA"/>
</dbReference>
<gene>
    <name evidence="1" type="ORF">EJC50_02455</name>
</gene>
<sequence>MNNYNIFNTEHNPIYMQQNNAYTSPGVIEGPEADAAKNGILYILNTGSTSVGSGSSLLLQATNPSGSGKKLYISRIAGGTTAAATLTVASAGTITGGTTPTPFNALFGSSKTSIATTKQNTGTLGGTPTTCFVTPLTAGLFDIAFAGSLIVQENRTISVTLGTGSLTGAINLTWWEA</sequence>
<protein>
    <submittedName>
        <fullName evidence="1">Uncharacterized protein</fullName>
    </submittedName>
</protein>
<keyword evidence="2" id="KW-1185">Reference proteome</keyword>
<accession>A0A3S8ZYZ6</accession>
<evidence type="ECO:0000313" key="1">
    <source>
        <dbReference type="EMBL" id="AZN38665.1"/>
    </source>
</evidence>
<reference evidence="2" key="1">
    <citation type="submission" date="2018-12" db="EMBL/GenBank/DDBJ databases">
        <title>Genome sequence of Peanibacillus sp.</title>
        <authorList>
            <person name="Subramani G."/>
            <person name="Srinivasan S."/>
            <person name="Kim M.K."/>
        </authorList>
    </citation>
    <scope>NUCLEOTIDE SEQUENCE [LARGE SCALE GENOMIC DNA]</scope>
    <source>
        <strain evidence="2">18JY67-1</strain>
    </source>
</reference>
<organism evidence="1 2">
    <name type="scientific">Paenibacillus albus</name>
    <dbReference type="NCBI Taxonomy" id="2495582"/>
    <lineage>
        <taxon>Bacteria</taxon>
        <taxon>Bacillati</taxon>
        <taxon>Bacillota</taxon>
        <taxon>Bacilli</taxon>
        <taxon>Bacillales</taxon>
        <taxon>Paenibacillaceae</taxon>
        <taxon>Paenibacillus</taxon>
    </lineage>
</organism>
<dbReference type="AlphaFoldDB" id="A0A3S8ZYZ6"/>
<proteinExistence type="predicted"/>
<name>A0A3S8ZYZ6_9BACL</name>
<dbReference type="RefSeq" id="WP_126011990.1">
    <property type="nucleotide sequence ID" value="NZ_CP034437.1"/>
</dbReference>
<dbReference type="OrthoDB" id="2662649at2"/>
<dbReference type="KEGG" id="palb:EJC50_02455"/>